<accession>A0ABS4HJT4</accession>
<evidence type="ECO:0000256" key="1">
    <source>
        <dbReference type="ARBA" id="ARBA00022801"/>
    </source>
</evidence>
<name>A0ABS4HJT4_9BACI</name>
<organism evidence="3 4">
    <name type="scientific">Virgibacillus litoralis</name>
    <dbReference type="NCBI Taxonomy" id="578221"/>
    <lineage>
        <taxon>Bacteria</taxon>
        <taxon>Bacillati</taxon>
        <taxon>Bacillota</taxon>
        <taxon>Bacilli</taxon>
        <taxon>Bacillales</taxon>
        <taxon>Bacillaceae</taxon>
        <taxon>Virgibacillus</taxon>
    </lineage>
</organism>
<sequence>MESKIITLDNGLDVNVNIWGTKNNTSVILLHGLGSTGSSFDELATILSQNYNVYAFDLPGHGGSTYFNNEHCFSMDSLADWVKEVISYFNLEDFHIVGHSVGGYIGLVFAKKFSLKSLILLDGGYIRAKSIPENRLEEELRMTEQHMENFTFSSWEDYEKGLSIDGLSQRQIELSKDSMKSENGIIKLIVTSHVAKYIVKQKYNEPTRETLSDVNSPVLILRSTIPKDFNVIRNSEANRLKQCVNVSIIDVMDATHDIYWDQPMFLSEQISNWLINH</sequence>
<dbReference type="Gene3D" id="3.40.50.1820">
    <property type="entry name" value="alpha/beta hydrolase"/>
    <property type="match status" value="1"/>
</dbReference>
<keyword evidence="4" id="KW-1185">Reference proteome</keyword>
<dbReference type="SUPFAM" id="SSF53474">
    <property type="entry name" value="alpha/beta-Hydrolases"/>
    <property type="match status" value="1"/>
</dbReference>
<evidence type="ECO:0000259" key="2">
    <source>
        <dbReference type="Pfam" id="PF00561"/>
    </source>
</evidence>
<dbReference type="Pfam" id="PF00561">
    <property type="entry name" value="Abhydrolase_1"/>
    <property type="match status" value="1"/>
</dbReference>
<proteinExistence type="predicted"/>
<protein>
    <submittedName>
        <fullName evidence="3">Pimeloyl-ACP methyl ester carboxylesterase</fullName>
    </submittedName>
</protein>
<dbReference type="Proteomes" id="UP001519328">
    <property type="component" value="Unassembled WGS sequence"/>
</dbReference>
<gene>
    <name evidence="3" type="ORF">J2Z82_003851</name>
</gene>
<evidence type="ECO:0000313" key="3">
    <source>
        <dbReference type="EMBL" id="MBP1950879.1"/>
    </source>
</evidence>
<dbReference type="PANTHER" id="PTHR43798">
    <property type="entry name" value="MONOACYLGLYCEROL LIPASE"/>
    <property type="match status" value="1"/>
</dbReference>
<feature type="domain" description="AB hydrolase-1" evidence="2">
    <location>
        <begin position="26"/>
        <end position="127"/>
    </location>
</feature>
<dbReference type="RefSeq" id="WP_209482329.1">
    <property type="nucleotide sequence ID" value="NZ_JAGGKK010000034.1"/>
</dbReference>
<reference evidence="3 4" key="1">
    <citation type="submission" date="2021-03" db="EMBL/GenBank/DDBJ databases">
        <title>Genomic Encyclopedia of Type Strains, Phase IV (KMG-IV): sequencing the most valuable type-strain genomes for metagenomic binning, comparative biology and taxonomic classification.</title>
        <authorList>
            <person name="Goeker M."/>
        </authorList>
    </citation>
    <scope>NUCLEOTIDE SEQUENCE [LARGE SCALE GENOMIC DNA]</scope>
    <source>
        <strain evidence="3 4">DSM 21085</strain>
    </source>
</reference>
<dbReference type="InterPro" id="IPR029058">
    <property type="entry name" value="AB_hydrolase_fold"/>
</dbReference>
<comment type="caution">
    <text evidence="3">The sequence shown here is derived from an EMBL/GenBank/DDBJ whole genome shotgun (WGS) entry which is preliminary data.</text>
</comment>
<evidence type="ECO:0000313" key="4">
    <source>
        <dbReference type="Proteomes" id="UP001519328"/>
    </source>
</evidence>
<keyword evidence="1" id="KW-0378">Hydrolase</keyword>
<dbReference type="EMBL" id="JAGGKK010000034">
    <property type="protein sequence ID" value="MBP1950879.1"/>
    <property type="molecule type" value="Genomic_DNA"/>
</dbReference>
<dbReference type="InterPro" id="IPR000073">
    <property type="entry name" value="AB_hydrolase_1"/>
</dbReference>
<dbReference type="InterPro" id="IPR050266">
    <property type="entry name" value="AB_hydrolase_sf"/>
</dbReference>
<dbReference type="PANTHER" id="PTHR43798:SF31">
    <property type="entry name" value="AB HYDROLASE SUPERFAMILY PROTEIN YCLE"/>
    <property type="match status" value="1"/>
</dbReference>